<dbReference type="PRINTS" id="PR01806">
    <property type="entry name" value="VIRFACTRMVIN"/>
</dbReference>
<keyword evidence="7 9" id="KW-0472">Membrane</keyword>
<feature type="transmembrane region" description="Helical" evidence="9">
    <location>
        <begin position="314"/>
        <end position="333"/>
    </location>
</feature>
<feature type="transmembrane region" description="Helical" evidence="9">
    <location>
        <begin position="725"/>
        <end position="745"/>
    </location>
</feature>
<evidence type="ECO:0000256" key="1">
    <source>
        <dbReference type="ARBA" id="ARBA00004651"/>
    </source>
</evidence>
<comment type="subcellular location">
    <subcellularLocation>
        <location evidence="1">Cell membrane</location>
        <topology evidence="1">Multi-pass membrane protein</topology>
    </subcellularLocation>
</comment>
<evidence type="ECO:0008006" key="12">
    <source>
        <dbReference type="Google" id="ProtNLM"/>
    </source>
</evidence>
<keyword evidence="11" id="KW-1185">Reference proteome</keyword>
<keyword evidence="2" id="KW-1003">Cell membrane</keyword>
<evidence type="ECO:0000256" key="3">
    <source>
        <dbReference type="ARBA" id="ARBA00022692"/>
    </source>
</evidence>
<dbReference type="InterPro" id="IPR051050">
    <property type="entry name" value="Lipid_II_flippase_MurJ/MviN"/>
</dbReference>
<feature type="transmembrane region" description="Helical" evidence="9">
    <location>
        <begin position="180"/>
        <end position="199"/>
    </location>
</feature>
<feature type="transmembrane region" description="Helical" evidence="9">
    <location>
        <begin position="757"/>
        <end position="780"/>
    </location>
</feature>
<feature type="transmembrane region" description="Helical" evidence="9">
    <location>
        <begin position="503"/>
        <end position="523"/>
    </location>
</feature>
<feature type="transmembrane region" description="Helical" evidence="9">
    <location>
        <begin position="270"/>
        <end position="294"/>
    </location>
</feature>
<organism evidence="10 11">
    <name type="scientific">Agromyces marinus</name>
    <dbReference type="NCBI Taxonomy" id="1389020"/>
    <lineage>
        <taxon>Bacteria</taxon>
        <taxon>Bacillati</taxon>
        <taxon>Actinomycetota</taxon>
        <taxon>Actinomycetes</taxon>
        <taxon>Micrococcales</taxon>
        <taxon>Microbacteriaceae</taxon>
        <taxon>Agromyces</taxon>
    </lineage>
</organism>
<feature type="transmembrane region" description="Helical" evidence="9">
    <location>
        <begin position="459"/>
        <end position="482"/>
    </location>
</feature>
<keyword evidence="4" id="KW-0133">Cell shape</keyword>
<dbReference type="Pfam" id="PF19516">
    <property type="entry name" value="DUF6049"/>
    <property type="match status" value="1"/>
</dbReference>
<dbReference type="InterPro" id="IPR046112">
    <property type="entry name" value="DUF6049"/>
</dbReference>
<evidence type="ECO:0000313" key="11">
    <source>
        <dbReference type="Proteomes" id="UP001321477"/>
    </source>
</evidence>
<dbReference type="Proteomes" id="UP001321477">
    <property type="component" value="Chromosome"/>
</dbReference>
<dbReference type="Pfam" id="PF03023">
    <property type="entry name" value="MurJ"/>
    <property type="match status" value="1"/>
</dbReference>
<feature type="transmembrane region" description="Helical" evidence="9">
    <location>
        <begin position="425"/>
        <end position="444"/>
    </location>
</feature>
<feature type="transmembrane region" description="Helical" evidence="9">
    <location>
        <begin position="586"/>
        <end position="609"/>
    </location>
</feature>
<proteinExistence type="predicted"/>
<dbReference type="PANTHER" id="PTHR47019">
    <property type="entry name" value="LIPID II FLIPPASE MURJ"/>
    <property type="match status" value="1"/>
</dbReference>
<feature type="compositionally biased region" description="Basic residues" evidence="8">
    <location>
        <begin position="247"/>
        <end position="256"/>
    </location>
</feature>
<accession>A0ABN6YCH2</accession>
<feature type="transmembrane region" description="Helical" evidence="9">
    <location>
        <begin position="543"/>
        <end position="565"/>
    </location>
</feature>
<feature type="transmembrane region" description="Helical" evidence="9">
    <location>
        <begin position="684"/>
        <end position="705"/>
    </location>
</feature>
<evidence type="ECO:0000256" key="2">
    <source>
        <dbReference type="ARBA" id="ARBA00022475"/>
    </source>
</evidence>
<evidence type="ECO:0000256" key="6">
    <source>
        <dbReference type="ARBA" id="ARBA00022989"/>
    </source>
</evidence>
<feature type="region of interest" description="Disordered" evidence="8">
    <location>
        <begin position="211"/>
        <end position="259"/>
    </location>
</feature>
<dbReference type="CDD" id="cd13123">
    <property type="entry name" value="MATE_MurJ_like"/>
    <property type="match status" value="1"/>
</dbReference>
<sequence length="798" mass="84781">MSLPEDDQRRQNVQRMLAAEASVDEFSDVLSDPALLTAPTRRDLLALLATGWLADQASWTESVGAWLVDQRAITDSVRVVPSSSVLVVASATGIPIAVENDLPYAVDVVLTVDPTNGRLLVEDSVEATVEAESRRTVLVPVEAGVGSGEVTLEVSLTSPNGTPIGGTERIPANVHADWEGVGAAVLAALAVLVFAIGVLRTVRRRRRERLAAERMAPRPPSPQNQPSRPSQPTTIERMPPCLPIPQSRRRQTRTRRSAPMADDRIARASLFLASGTIVSRVLGFLKAIVLAAAIGVVGSASADAFAVANGLPNTVYVIVAGGVLSAVLVPQIVRASTHADGGSAYINKLVTLALVVIGGATLVATALAPVLAWIYGNRLPPETLQLAIAFAFWCLPQIFFYGLYTLLGEVLNARSSFGPYTWSPVLNNVVALLGLVAFGFAFGFDPDGTRSAGEWTPGMIALLAGSATLGIAAQAFVLFWFWRRIGLRFRLDFHWRGVGLRSAGRMAGWTFGMLLLTTFAGVVQTNVLSTASGAGASIAAVDTAWLIFMLPHSVITVSIATAYFTRMSEHARDGHLDRVRADLSGAVRGVGLILMLASAVLVVVAYPFAAVFQPGNLANTAALGNVIVAFAVGLLGFSILFVVQRTFYALGDTRTPFLFTLVQVVVFTAAAVTCLLLPREWIAVGVALATTVAGTIQLALALVLLRPKLARLDARRVIGSLARDFAAVLLPAVVGFWLVWSFGAFTEGGFAVSDRWGAIAVMAIVGSVMLALYGAILWILRSPELRGFAEPVLARLRR</sequence>
<evidence type="ECO:0000313" key="10">
    <source>
        <dbReference type="EMBL" id="BDZ54786.1"/>
    </source>
</evidence>
<dbReference type="EMBL" id="AP027734">
    <property type="protein sequence ID" value="BDZ54786.1"/>
    <property type="molecule type" value="Genomic_DNA"/>
</dbReference>
<dbReference type="InterPro" id="IPR004268">
    <property type="entry name" value="MurJ"/>
</dbReference>
<keyword evidence="3 9" id="KW-0812">Transmembrane</keyword>
<feature type="transmembrane region" description="Helical" evidence="9">
    <location>
        <begin position="345"/>
        <end position="374"/>
    </location>
</feature>
<keyword evidence="6 9" id="KW-1133">Transmembrane helix</keyword>
<feature type="transmembrane region" description="Helical" evidence="9">
    <location>
        <begin position="386"/>
        <end position="404"/>
    </location>
</feature>
<evidence type="ECO:0000256" key="4">
    <source>
        <dbReference type="ARBA" id="ARBA00022960"/>
    </source>
</evidence>
<evidence type="ECO:0000256" key="8">
    <source>
        <dbReference type="SAM" id="MobiDB-lite"/>
    </source>
</evidence>
<dbReference type="PANTHER" id="PTHR47019:SF1">
    <property type="entry name" value="LIPID II FLIPPASE MURJ"/>
    <property type="match status" value="1"/>
</dbReference>
<feature type="transmembrane region" description="Helical" evidence="9">
    <location>
        <begin position="621"/>
        <end position="643"/>
    </location>
</feature>
<reference evidence="11" key="1">
    <citation type="journal article" date="2019" name="Int. J. Syst. Evol. Microbiol.">
        <title>The Global Catalogue of Microorganisms (GCM) 10K type strain sequencing project: providing services to taxonomists for standard genome sequencing and annotation.</title>
        <authorList>
            <consortium name="The Broad Institute Genomics Platform"/>
            <consortium name="The Broad Institute Genome Sequencing Center for Infectious Disease"/>
            <person name="Wu L."/>
            <person name="Ma J."/>
        </authorList>
    </citation>
    <scope>NUCLEOTIDE SEQUENCE [LARGE SCALE GENOMIC DNA]</scope>
    <source>
        <strain evidence="11">NBRC 109019</strain>
    </source>
</reference>
<evidence type="ECO:0000256" key="7">
    <source>
        <dbReference type="ARBA" id="ARBA00023136"/>
    </source>
</evidence>
<protein>
    <recommendedName>
        <fullName evidence="12">Murein biosynthesis integral membrane protein MurJ</fullName>
    </recommendedName>
</protein>
<evidence type="ECO:0000256" key="5">
    <source>
        <dbReference type="ARBA" id="ARBA00022984"/>
    </source>
</evidence>
<evidence type="ECO:0000256" key="9">
    <source>
        <dbReference type="SAM" id="Phobius"/>
    </source>
</evidence>
<gene>
    <name evidence="10" type="ORF">GCM10025870_18590</name>
</gene>
<keyword evidence="5" id="KW-0573">Peptidoglycan synthesis</keyword>
<feature type="transmembrane region" description="Helical" evidence="9">
    <location>
        <begin position="655"/>
        <end position="678"/>
    </location>
</feature>
<name>A0ABN6YCH2_9MICO</name>